<keyword evidence="2" id="KW-1133">Transmembrane helix</keyword>
<dbReference type="EMBL" id="CAJPDS010000037">
    <property type="protein sequence ID" value="CAF9924942.1"/>
    <property type="molecule type" value="Genomic_DNA"/>
</dbReference>
<dbReference type="GO" id="GO:0015297">
    <property type="term" value="F:antiporter activity"/>
    <property type="evidence" value="ECO:0007669"/>
    <property type="project" value="InterPro"/>
</dbReference>
<sequence length="318" mass="34245">MSSPGYALFEAGKKFVQCQGIYHAGTAILLALVPLNAVMTYVLVRHPTIGIGFFGAAVSVAISNWLMPLSLFLYVRFINGYQCWSGFSKDGFRDWGPMLRLAVPGVVMIEAEFLAFELLTLFASYFGTQALAAQAVLATLSSLLYQVPFAIGIASCMRVGHHIGAGFPQNAKISSKAALTIGTVFGLLNGVVLTLVKDKIGYCFTDDIGVIKHVGRVLPVLALFQVADVLASVSGGILRGQGRQYISSYIQTPAYYAVAMPVSLSTAFLLKWEVVGLWVGVALALVIVAGLQIVVVYMTKWNQVVEDAYSRTVDVNVE</sequence>
<feature type="transmembrane region" description="Helical" evidence="2">
    <location>
        <begin position="131"/>
        <end position="156"/>
    </location>
</feature>
<proteinExistence type="inferred from homology"/>
<name>A0A8H3FGT6_9LECA</name>
<dbReference type="NCBIfam" id="TIGR00797">
    <property type="entry name" value="matE"/>
    <property type="match status" value="1"/>
</dbReference>
<keyword evidence="2" id="KW-0472">Membrane</keyword>
<feature type="transmembrane region" description="Helical" evidence="2">
    <location>
        <begin position="250"/>
        <end position="270"/>
    </location>
</feature>
<dbReference type="OrthoDB" id="2126698at2759"/>
<dbReference type="GO" id="GO:0042910">
    <property type="term" value="F:xenobiotic transmembrane transporter activity"/>
    <property type="evidence" value="ECO:0007669"/>
    <property type="project" value="InterPro"/>
</dbReference>
<keyword evidence="2" id="KW-0812">Transmembrane</keyword>
<organism evidence="3 4">
    <name type="scientific">Heterodermia speciosa</name>
    <dbReference type="NCBI Taxonomy" id="116794"/>
    <lineage>
        <taxon>Eukaryota</taxon>
        <taxon>Fungi</taxon>
        <taxon>Dikarya</taxon>
        <taxon>Ascomycota</taxon>
        <taxon>Pezizomycotina</taxon>
        <taxon>Lecanoromycetes</taxon>
        <taxon>OSLEUM clade</taxon>
        <taxon>Lecanoromycetidae</taxon>
        <taxon>Caliciales</taxon>
        <taxon>Physciaceae</taxon>
        <taxon>Heterodermia</taxon>
    </lineage>
</organism>
<dbReference type="GO" id="GO:0016020">
    <property type="term" value="C:membrane"/>
    <property type="evidence" value="ECO:0007669"/>
    <property type="project" value="InterPro"/>
</dbReference>
<dbReference type="Proteomes" id="UP000664521">
    <property type="component" value="Unassembled WGS sequence"/>
</dbReference>
<dbReference type="PANTHER" id="PTHR11206">
    <property type="entry name" value="MULTIDRUG RESISTANCE PROTEIN"/>
    <property type="match status" value="1"/>
</dbReference>
<evidence type="ECO:0000313" key="3">
    <source>
        <dbReference type="EMBL" id="CAF9924942.1"/>
    </source>
</evidence>
<gene>
    <name evidence="3" type="ORF">HETSPECPRED_005702</name>
</gene>
<dbReference type="AlphaFoldDB" id="A0A8H3FGT6"/>
<dbReference type="Pfam" id="PF01554">
    <property type="entry name" value="MatE"/>
    <property type="match status" value="1"/>
</dbReference>
<comment type="similarity">
    <text evidence="1">Belongs to the multi antimicrobial extrusion (MATE) (TC 2.A.66.1) family.</text>
</comment>
<feature type="transmembrane region" description="Helical" evidence="2">
    <location>
        <begin position="98"/>
        <end position="125"/>
    </location>
</feature>
<protein>
    <submittedName>
        <fullName evidence="3">Uncharacterized protein</fullName>
    </submittedName>
</protein>
<comment type="caution">
    <text evidence="3">The sequence shown here is derived from an EMBL/GenBank/DDBJ whole genome shotgun (WGS) entry which is preliminary data.</text>
</comment>
<evidence type="ECO:0000256" key="1">
    <source>
        <dbReference type="ARBA" id="ARBA00010199"/>
    </source>
</evidence>
<feature type="transmembrane region" description="Helical" evidence="2">
    <location>
        <begin position="49"/>
        <end position="77"/>
    </location>
</feature>
<accession>A0A8H3FGT6</accession>
<feature type="transmembrane region" description="Helical" evidence="2">
    <location>
        <begin position="216"/>
        <end position="238"/>
    </location>
</feature>
<feature type="transmembrane region" description="Helical" evidence="2">
    <location>
        <begin position="177"/>
        <end position="196"/>
    </location>
</feature>
<feature type="transmembrane region" description="Helical" evidence="2">
    <location>
        <begin position="21"/>
        <end position="43"/>
    </location>
</feature>
<evidence type="ECO:0000313" key="4">
    <source>
        <dbReference type="Proteomes" id="UP000664521"/>
    </source>
</evidence>
<keyword evidence="4" id="KW-1185">Reference proteome</keyword>
<evidence type="ECO:0000256" key="2">
    <source>
        <dbReference type="SAM" id="Phobius"/>
    </source>
</evidence>
<feature type="transmembrane region" description="Helical" evidence="2">
    <location>
        <begin position="276"/>
        <end position="297"/>
    </location>
</feature>
<reference evidence="3" key="1">
    <citation type="submission" date="2021-03" db="EMBL/GenBank/DDBJ databases">
        <authorList>
            <person name="Tagirdzhanova G."/>
        </authorList>
    </citation>
    <scope>NUCLEOTIDE SEQUENCE</scope>
</reference>
<dbReference type="InterPro" id="IPR002528">
    <property type="entry name" value="MATE_fam"/>
</dbReference>